<accession>A0ABS8PR87</accession>
<dbReference type="PROSITE" id="PS51257">
    <property type="entry name" value="PROKAR_LIPOPROTEIN"/>
    <property type="match status" value="1"/>
</dbReference>
<dbReference type="InterPro" id="IPR031161">
    <property type="entry name" value="Peptidase_M60_dom"/>
</dbReference>
<gene>
    <name evidence="2" type="ORF">LQ567_11480</name>
</gene>
<proteinExistence type="predicted"/>
<dbReference type="Gene3D" id="2.60.120.260">
    <property type="entry name" value="Galactose-binding domain-like"/>
    <property type="match status" value="1"/>
</dbReference>
<evidence type="ECO:0000313" key="3">
    <source>
        <dbReference type="Proteomes" id="UP001199816"/>
    </source>
</evidence>
<reference evidence="2 3" key="1">
    <citation type="submission" date="2021-11" db="EMBL/GenBank/DDBJ databases">
        <title>Genomic of Niabella pedocola.</title>
        <authorList>
            <person name="Wu T."/>
        </authorList>
    </citation>
    <scope>NUCLEOTIDE SEQUENCE [LARGE SCALE GENOMIC DNA]</scope>
    <source>
        <strain evidence="2 3">JCM 31011</strain>
    </source>
</reference>
<dbReference type="Pfam" id="PF17291">
    <property type="entry name" value="M60-like_N"/>
    <property type="match status" value="1"/>
</dbReference>
<dbReference type="InterPro" id="IPR042279">
    <property type="entry name" value="Pep_M60_3"/>
</dbReference>
<dbReference type="PANTHER" id="PTHR15730">
    <property type="entry name" value="EXPERIMENTAL AUTOIMMUNE PROSTATITIS ANTIGEN 2-RELATED"/>
    <property type="match status" value="1"/>
</dbReference>
<dbReference type="InterPro" id="IPR035423">
    <property type="entry name" value="M60-like_N"/>
</dbReference>
<dbReference type="Gene3D" id="2.60.120.1250">
    <property type="entry name" value="Peptidase M60, enhancin-like domain 1"/>
    <property type="match status" value="1"/>
</dbReference>
<dbReference type="InterPro" id="IPR000421">
    <property type="entry name" value="FA58C"/>
</dbReference>
<dbReference type="InterPro" id="IPR008979">
    <property type="entry name" value="Galactose-bd-like_sf"/>
</dbReference>
<dbReference type="PANTHER" id="PTHR15730:SF5">
    <property type="entry name" value="SI:CH211-210B2.2-RELATED"/>
    <property type="match status" value="1"/>
</dbReference>
<dbReference type="SMART" id="SM01276">
    <property type="entry name" value="M60-like"/>
    <property type="match status" value="1"/>
</dbReference>
<dbReference type="Proteomes" id="UP001199816">
    <property type="component" value="Unassembled WGS sequence"/>
</dbReference>
<feature type="domain" description="Peptidase M60" evidence="1">
    <location>
        <begin position="101"/>
        <end position="418"/>
    </location>
</feature>
<name>A0ABS8PR87_9BACT</name>
<evidence type="ECO:0000259" key="1">
    <source>
        <dbReference type="PROSITE" id="PS51723"/>
    </source>
</evidence>
<dbReference type="PROSITE" id="PS51723">
    <property type="entry name" value="PEPTIDASE_M60"/>
    <property type="match status" value="1"/>
</dbReference>
<dbReference type="Gene3D" id="1.10.390.30">
    <property type="entry name" value="Peptidase M60, enhancin-like domain 3"/>
    <property type="match status" value="1"/>
</dbReference>
<comment type="caution">
    <text evidence="2">The sequence shown here is derived from an EMBL/GenBank/DDBJ whole genome shotgun (WGS) entry which is preliminary data.</text>
</comment>
<protein>
    <submittedName>
        <fullName evidence="2">M60 family metallopeptidase</fullName>
    </submittedName>
</protein>
<organism evidence="2 3">
    <name type="scientific">Niabella pedocola</name>
    <dbReference type="NCBI Taxonomy" id="1752077"/>
    <lineage>
        <taxon>Bacteria</taxon>
        <taxon>Pseudomonadati</taxon>
        <taxon>Bacteroidota</taxon>
        <taxon>Chitinophagia</taxon>
        <taxon>Chitinophagales</taxon>
        <taxon>Chitinophagaceae</taxon>
        <taxon>Niabella</taxon>
    </lineage>
</organism>
<keyword evidence="3" id="KW-1185">Reference proteome</keyword>
<dbReference type="Pfam" id="PF00754">
    <property type="entry name" value="F5_F8_type_C"/>
    <property type="match status" value="1"/>
</dbReference>
<sequence length="689" mass="77206">MKKNNYYLLIICGFVFAWLAGCNKNYGLKFDNGYTGTDFPDTLNVDIDTSVKVDKSKYIQASVFPGLISPDEPRLQNYVVNIDLNYVDVPASALRISVAPGNWLSTGVWAPAGELVTVEVPEGIYGLEAQIGSHTDNLTGKPDLKRDPLIYNRRQLFPGKNYLRNLYGGLIYIIPSKPTGAIVPLSFSGVARSASFFLGKTTDTEWKELVRKTTVPFFELVGKRIVFTLETAKLAQVSINSPDELMRLWDNTIKEVYWNWYGLVEGNPDVKNRAPFNQWRIVHDIQPSVGAQHSGFPVVAMNTMNYFRQAVVPDEVKTQNWGTFHELGHNMQMHSTWTFGGNGEVSNNLFNFKNAQLNNVRHSNELRSWNAALPYVQKDTLSKRWDGTALWPGGTAAPTNPTDDAKMSFYTQIFEKYGYEFMTYLCTAARNARFTAIDEQSKVDFYYERLCEFTQTDMYRFMREWGLTVSQTSKNIIAAKGYPKLRTNLWMYNPYTRTGGDQTIAPKIEFGAGKPGPSLGWTVTRITNVRGGTNGTYNAAYDPANLLDGDLNTIWHSCFNGCYSGTSSTGPAPNNGSTSAALYPFDAVVQTGTDPVTADGFYIVQRQAGGSNYNNHLQSVTIAVSMDGTTWENVVSNYPLIFGNRTDAYPKQYIELPAAKTFRYFKFTWPKPADTNNNSAFAELGAFKY</sequence>
<dbReference type="InterPro" id="IPR051244">
    <property type="entry name" value="TCAF"/>
</dbReference>
<dbReference type="Gene3D" id="3.40.390.80">
    <property type="entry name" value="Peptidase M60, enhancin-like domain 2"/>
    <property type="match status" value="1"/>
</dbReference>
<dbReference type="Pfam" id="PF13402">
    <property type="entry name" value="Peptidase_M60"/>
    <property type="match status" value="1"/>
</dbReference>
<dbReference type="RefSeq" id="WP_231004648.1">
    <property type="nucleotide sequence ID" value="NZ_JAJNEC010000005.1"/>
</dbReference>
<evidence type="ECO:0000313" key="2">
    <source>
        <dbReference type="EMBL" id="MCD2423385.1"/>
    </source>
</evidence>
<dbReference type="SUPFAM" id="SSF49785">
    <property type="entry name" value="Galactose-binding domain-like"/>
    <property type="match status" value="1"/>
</dbReference>
<dbReference type="EMBL" id="JAJNEC010000005">
    <property type="protein sequence ID" value="MCD2423385.1"/>
    <property type="molecule type" value="Genomic_DNA"/>
</dbReference>